<organism evidence="1">
    <name type="scientific">bioreactor metagenome</name>
    <dbReference type="NCBI Taxonomy" id="1076179"/>
    <lineage>
        <taxon>unclassified sequences</taxon>
        <taxon>metagenomes</taxon>
        <taxon>ecological metagenomes</taxon>
    </lineage>
</organism>
<sequence length="143" mass="16855">MLFRLALIAFEIEFGGQSARRRGERDRDEHLFQPVRFPVRQVEQPDDERSGRMRLLEFPGVEHGAAVFKRNFQQPDAVFRFAADHRRGAGGAEVNRFLRFHRLDFDGGGPLRREYLRPDGCRGQQEQRKKRDLNLVHGWWILL</sequence>
<protein>
    <submittedName>
        <fullName evidence="1">Uncharacterized protein</fullName>
    </submittedName>
</protein>
<dbReference type="AlphaFoldDB" id="A0A645F2Q5"/>
<dbReference type="EMBL" id="VSSQ01053805">
    <property type="protein sequence ID" value="MPN07802.1"/>
    <property type="molecule type" value="Genomic_DNA"/>
</dbReference>
<gene>
    <name evidence="1" type="ORF">SDC9_155074</name>
</gene>
<name>A0A645F2Q5_9ZZZZ</name>
<evidence type="ECO:0000313" key="1">
    <source>
        <dbReference type="EMBL" id="MPN07802.1"/>
    </source>
</evidence>
<reference evidence="1" key="1">
    <citation type="submission" date="2019-08" db="EMBL/GenBank/DDBJ databases">
        <authorList>
            <person name="Kucharzyk K."/>
            <person name="Murdoch R.W."/>
            <person name="Higgins S."/>
            <person name="Loffler F."/>
        </authorList>
    </citation>
    <scope>NUCLEOTIDE SEQUENCE</scope>
</reference>
<proteinExistence type="predicted"/>
<accession>A0A645F2Q5</accession>
<comment type="caution">
    <text evidence="1">The sequence shown here is derived from an EMBL/GenBank/DDBJ whole genome shotgun (WGS) entry which is preliminary data.</text>
</comment>